<evidence type="ECO:0000256" key="1">
    <source>
        <dbReference type="SAM" id="Coils"/>
    </source>
</evidence>
<reference evidence="2" key="1">
    <citation type="submission" date="2021-04" db="EMBL/GenBank/DDBJ databases">
        <title>Plant Virus Collection isolate.</title>
        <authorList>
            <person name="Knierim D."/>
            <person name="Margaria P."/>
            <person name="Menzel W."/>
            <person name="Winter S."/>
        </authorList>
    </citation>
    <scope>NUCLEOTIDE SEQUENCE</scope>
    <source>
        <strain evidence="2">DSMZ PV-0291</strain>
    </source>
</reference>
<sequence length="367" mass="42134">MSDILKIDAPELFLAVTQESKFPGHITVHKLKTFSKSCVLRTDFEPTPFGMVFVQGAVVGSAPLSNYRKLSVEGCPNVLESSDLLKLFEKLKMHREIVNMHGQVMIGLRQPLVDVNGVVKAEYIRCSDVFLWSDFGGCLPLRLWSRYVFCTERFVDDPQLVLDGREGEEINILRKEALELQRQITEQKAVVAELRLQISKQQGAGSSTTSSVETSLRQTVEYWKGEAQKFKNAWEITEKDRLKLGSEKNRAEREVNSLTSARNSLQFHLDQLKQQHADTVAQAKRDRESAAKTIDDLSDKLYHYSDRLPVFRTRVRDIRNKLTDQLYLYNRVDLQARDRARALNREVRAIVDAIELDYPYIVWGVMP</sequence>
<proteinExistence type="predicted"/>
<organism evidence="2">
    <name type="scientific">Peanut clump virus</name>
    <dbReference type="NCBI Taxonomy" id="28355"/>
    <lineage>
        <taxon>Viruses</taxon>
        <taxon>Riboviria</taxon>
        <taxon>Orthornavirae</taxon>
        <taxon>Kitrinoviricota</taxon>
        <taxon>Alsuviricetes</taxon>
        <taxon>Martellivirales</taxon>
        <taxon>Virgaviridae</taxon>
        <taxon>Pecluvirus</taxon>
        <taxon>Pecluvirus arachidis</taxon>
    </lineage>
</organism>
<feature type="coiled-coil region" evidence="1">
    <location>
        <begin position="170"/>
        <end position="197"/>
    </location>
</feature>
<gene>
    <name evidence="2" type="primary">ORF2</name>
</gene>
<name>A0A8G1GLZ5_9VIRU</name>
<evidence type="ECO:0000313" key="2">
    <source>
        <dbReference type="EMBL" id="QZA75385.1"/>
    </source>
</evidence>
<protein>
    <submittedName>
        <fullName evidence="2">P42 protein</fullName>
    </submittedName>
</protein>
<dbReference type="EMBL" id="MW961157">
    <property type="protein sequence ID" value="QZA75385.1"/>
    <property type="molecule type" value="Genomic_RNA"/>
</dbReference>
<accession>A0A8G1GLZ5</accession>
<keyword evidence="1" id="KW-0175">Coiled coil</keyword>